<protein>
    <submittedName>
        <fullName evidence="1">Uncharacterized protein</fullName>
    </submittedName>
</protein>
<accession>A0ACB0DX92</accession>
<reference evidence="1" key="1">
    <citation type="submission" date="2023-05" db="EMBL/GenBank/DDBJ databases">
        <authorList>
            <consortium name="ELIXIR-Norway"/>
        </authorList>
    </citation>
    <scope>NUCLEOTIDE SEQUENCE</scope>
</reference>
<organism evidence="1 2">
    <name type="scientific">Rangifer tarandus platyrhynchus</name>
    <name type="common">Svalbard reindeer</name>
    <dbReference type="NCBI Taxonomy" id="3082113"/>
    <lineage>
        <taxon>Eukaryota</taxon>
        <taxon>Metazoa</taxon>
        <taxon>Chordata</taxon>
        <taxon>Craniata</taxon>
        <taxon>Vertebrata</taxon>
        <taxon>Euteleostomi</taxon>
        <taxon>Mammalia</taxon>
        <taxon>Eutheria</taxon>
        <taxon>Laurasiatheria</taxon>
        <taxon>Artiodactyla</taxon>
        <taxon>Ruminantia</taxon>
        <taxon>Pecora</taxon>
        <taxon>Cervidae</taxon>
        <taxon>Odocoileinae</taxon>
        <taxon>Rangifer</taxon>
    </lineage>
</organism>
<sequence length="337" mass="37108">MKTEGGCGWGLEILDSWRSPKLEVVLEDEGGAAPVNRAFAGSPRALPVLAEQAVPKLPGTPRRGSRGPTFSRRDRSPGRYSRQKNNAERGKGPEIELQRQQAEQPDAPAHSPSNPECLRVFRDRIQSKCAASWAGRKRRVLRKQLDFRKVKAKSARKILLPELCLGRSVTHFRFGFGRTGSLAPRRRSCDPRDFVVKRNLTLGLRGRSRESPGPRRPRPQPGQEGGDRVSGAGWGVASGEKWVQPGAAPRPLPVIARAPPATRPPRRRRLVLLLGVGTAARYAEPPGRVRRRARNNGAARRASSWGTRASPPALGIRALHVEGCVWDRWVFFGGGDD</sequence>
<gene>
    <name evidence="1" type="ORF">MRATA1EN3_LOCUS4140</name>
</gene>
<proteinExistence type="predicted"/>
<evidence type="ECO:0000313" key="2">
    <source>
        <dbReference type="Proteomes" id="UP001162501"/>
    </source>
</evidence>
<name>A0ACB0DX92_RANTA</name>
<dbReference type="EMBL" id="OX596095">
    <property type="protein sequence ID" value="CAI9692927.1"/>
    <property type="molecule type" value="Genomic_DNA"/>
</dbReference>
<evidence type="ECO:0000313" key="1">
    <source>
        <dbReference type="EMBL" id="CAI9692927.1"/>
    </source>
</evidence>
<dbReference type="Proteomes" id="UP001162501">
    <property type="component" value="Chromosome 11"/>
</dbReference>